<feature type="compositionally biased region" description="Basic and acidic residues" evidence="1">
    <location>
        <begin position="90"/>
        <end position="99"/>
    </location>
</feature>
<proteinExistence type="predicted"/>
<sequence>MTSTPPLIAGITRSMKHLSERQRVIAENIANGETPKFKAREVEKPDFSALLEAHGGGRGAPHVTRPRISLTAGMAAMGASPPRGTGGIILDKDTSETKPDGNNVTLEDQLLKMGGVQSDFAAMTNLYRKQMGLIKSALGRN</sequence>
<dbReference type="RefSeq" id="WP_184016486.1">
    <property type="nucleotide sequence ID" value="NZ_JACIJC010000002.1"/>
</dbReference>
<protein>
    <submittedName>
        <fullName evidence="2">Flagellar basal-body rod protein FlgB</fullName>
    </submittedName>
</protein>
<organism evidence="2 3">
    <name type="scientific">Sphingobium boeckii</name>
    <dbReference type="NCBI Taxonomy" id="1082345"/>
    <lineage>
        <taxon>Bacteria</taxon>
        <taxon>Pseudomonadati</taxon>
        <taxon>Pseudomonadota</taxon>
        <taxon>Alphaproteobacteria</taxon>
        <taxon>Sphingomonadales</taxon>
        <taxon>Sphingomonadaceae</taxon>
        <taxon>Sphingobium</taxon>
    </lineage>
</organism>
<evidence type="ECO:0000313" key="2">
    <source>
        <dbReference type="EMBL" id="MBB5685276.1"/>
    </source>
</evidence>
<keyword evidence="2" id="KW-0282">Flagellum</keyword>
<reference evidence="2 3" key="1">
    <citation type="submission" date="2020-08" db="EMBL/GenBank/DDBJ databases">
        <title>Genomic Encyclopedia of Type Strains, Phase IV (KMG-IV): sequencing the most valuable type-strain genomes for metagenomic binning, comparative biology and taxonomic classification.</title>
        <authorList>
            <person name="Goeker M."/>
        </authorList>
    </citation>
    <scope>NUCLEOTIDE SEQUENCE [LARGE SCALE GENOMIC DNA]</scope>
    <source>
        <strain evidence="2 3">DSM 25079</strain>
    </source>
</reference>
<keyword evidence="2" id="KW-0966">Cell projection</keyword>
<dbReference type="Proteomes" id="UP000549617">
    <property type="component" value="Unassembled WGS sequence"/>
</dbReference>
<keyword evidence="2" id="KW-0969">Cilium</keyword>
<feature type="region of interest" description="Disordered" evidence="1">
    <location>
        <begin position="74"/>
        <end position="103"/>
    </location>
</feature>
<evidence type="ECO:0000313" key="3">
    <source>
        <dbReference type="Proteomes" id="UP000549617"/>
    </source>
</evidence>
<keyword evidence="3" id="KW-1185">Reference proteome</keyword>
<gene>
    <name evidence="2" type="ORF">FHS49_001284</name>
</gene>
<name>A0A7W9AH36_9SPHN</name>
<dbReference type="AlphaFoldDB" id="A0A7W9AH36"/>
<comment type="caution">
    <text evidence="2">The sequence shown here is derived from an EMBL/GenBank/DDBJ whole genome shotgun (WGS) entry which is preliminary data.</text>
</comment>
<dbReference type="EMBL" id="JACIJC010000002">
    <property type="protein sequence ID" value="MBB5685276.1"/>
    <property type="molecule type" value="Genomic_DNA"/>
</dbReference>
<accession>A0A7W9AH36</accession>
<evidence type="ECO:0000256" key="1">
    <source>
        <dbReference type="SAM" id="MobiDB-lite"/>
    </source>
</evidence>